<organism evidence="2 3">
    <name type="scientific">Fusarium culmorum</name>
    <dbReference type="NCBI Taxonomy" id="5516"/>
    <lineage>
        <taxon>Eukaryota</taxon>
        <taxon>Fungi</taxon>
        <taxon>Dikarya</taxon>
        <taxon>Ascomycota</taxon>
        <taxon>Pezizomycotina</taxon>
        <taxon>Sordariomycetes</taxon>
        <taxon>Hypocreomycetidae</taxon>
        <taxon>Hypocreales</taxon>
        <taxon>Nectriaceae</taxon>
        <taxon>Fusarium</taxon>
    </lineage>
</organism>
<sequence>MDKERRLIQIRGSGLNHFVLYSALLRLIDPVRGDPTRLLDENPDSSLLSASQLKQKFLDSFALICATSDKGAETAAAVCLETNQQTGNILRVARNHGFCPNVLASLENILQLLRDVARKGTCFLNSLLNFTDIATVTEKISAHAETEMLQLVVKLDRDRILSIAEKIEKRGIRDSLEKASSRLHSGRAKAEKLSGWVANHPFTAPPQSWSDATTAMFIDWAAQARWHHAAHLQPLLSNDDTGNQFWLKHLHKVARYHSAIKSMVKLAVKEPEIFAQISIKGTRAPKQLHFRYPYDENPLLTIGNIVGANSRPVMEQLENRLDTSNLETRLRLACRLDLTLHAEMQLVVFYEGNPARNPCMRFIGTSKKACFLCDKYMRLHPLRLQTSASHQKIYPSWMPPPYYGTTKTSIRTPFMKLSKEIEELATRELKHGLTVPRRVWNHDSTAGPSLTATATVPTELRSVGAGRRKVTAVDSSSSEDSE</sequence>
<name>A0A7S8DC79_FUSCU</name>
<evidence type="ECO:0000313" key="2">
    <source>
        <dbReference type="EMBL" id="QPC65640.1"/>
    </source>
</evidence>
<feature type="region of interest" description="Disordered" evidence="1">
    <location>
        <begin position="440"/>
        <end position="482"/>
    </location>
</feature>
<dbReference type="PANTHER" id="PTHR42037">
    <property type="match status" value="1"/>
</dbReference>
<evidence type="ECO:0000313" key="3">
    <source>
        <dbReference type="Proteomes" id="UP000663297"/>
    </source>
</evidence>
<protein>
    <submittedName>
        <fullName evidence="2">Uncharacterized protein</fullName>
    </submittedName>
</protein>
<gene>
    <name evidence="2" type="ORF">HYE67_007871</name>
</gene>
<dbReference type="Pfam" id="PF14441">
    <property type="entry name" value="OTT_1508_deam"/>
    <property type="match status" value="1"/>
</dbReference>
<evidence type="ECO:0000256" key="1">
    <source>
        <dbReference type="SAM" id="MobiDB-lite"/>
    </source>
</evidence>
<dbReference type="Proteomes" id="UP000663297">
    <property type="component" value="Chromosome 3"/>
</dbReference>
<dbReference type="AlphaFoldDB" id="A0A7S8DC79"/>
<feature type="compositionally biased region" description="Polar residues" evidence="1">
    <location>
        <begin position="442"/>
        <end position="456"/>
    </location>
</feature>
<dbReference type="EMBL" id="CP064749">
    <property type="protein sequence ID" value="QPC65640.1"/>
    <property type="molecule type" value="Genomic_DNA"/>
</dbReference>
<reference evidence="2" key="1">
    <citation type="submission" date="2020-11" db="EMBL/GenBank/DDBJ databases">
        <title>The chromosome-scale genome resource for two endophytic Fusarium species: F. culmorum and F. pseudograminearum.</title>
        <authorList>
            <person name="Yuan Z."/>
        </authorList>
    </citation>
    <scope>NUCLEOTIDE SEQUENCE</scope>
    <source>
        <strain evidence="2">Class2-1B</strain>
    </source>
</reference>
<proteinExistence type="predicted"/>
<accession>A0A7S8DC79</accession>
<dbReference type="InterPro" id="IPR027796">
    <property type="entry name" value="OTT_1508_deam-like"/>
</dbReference>
<dbReference type="PANTHER" id="PTHR42037:SF1">
    <property type="match status" value="1"/>
</dbReference>